<evidence type="ECO:0000313" key="2">
    <source>
        <dbReference type="Proteomes" id="UP001165667"/>
    </source>
</evidence>
<protein>
    <submittedName>
        <fullName evidence="1">Uncharacterized protein</fullName>
    </submittedName>
</protein>
<organism evidence="1 2">
    <name type="scientific">Lichenifustis flavocetrariae</name>
    <dbReference type="NCBI Taxonomy" id="2949735"/>
    <lineage>
        <taxon>Bacteria</taxon>
        <taxon>Pseudomonadati</taxon>
        <taxon>Pseudomonadota</taxon>
        <taxon>Alphaproteobacteria</taxon>
        <taxon>Hyphomicrobiales</taxon>
        <taxon>Lichenihabitantaceae</taxon>
        <taxon>Lichenifustis</taxon>
    </lineage>
</organism>
<name>A0AA41YX95_9HYPH</name>
<evidence type="ECO:0000313" key="1">
    <source>
        <dbReference type="EMBL" id="MCW6510266.1"/>
    </source>
</evidence>
<comment type="caution">
    <text evidence="1">The sequence shown here is derived from an EMBL/GenBank/DDBJ whole genome shotgun (WGS) entry which is preliminary data.</text>
</comment>
<sequence length="72" mass="7733">MQRKDIDEVGFAILETELAEKQILPGDIIAVIGRHDQHGQVILIQAGGLYLALADDTSGIVGYNEPIESDAS</sequence>
<keyword evidence="2" id="KW-1185">Reference proteome</keyword>
<reference evidence="1" key="1">
    <citation type="submission" date="2022-05" db="EMBL/GenBank/DDBJ databases">
        <authorList>
            <person name="Pankratov T."/>
        </authorList>
    </citation>
    <scope>NUCLEOTIDE SEQUENCE</scope>
    <source>
        <strain evidence="1">BP6-180914</strain>
    </source>
</reference>
<dbReference type="EMBL" id="JAMOIM010000014">
    <property type="protein sequence ID" value="MCW6510266.1"/>
    <property type="molecule type" value="Genomic_DNA"/>
</dbReference>
<dbReference type="Proteomes" id="UP001165667">
    <property type="component" value="Unassembled WGS sequence"/>
</dbReference>
<accession>A0AA41YX95</accession>
<proteinExistence type="predicted"/>
<dbReference type="RefSeq" id="WP_282586638.1">
    <property type="nucleotide sequence ID" value="NZ_JAMOIM010000014.1"/>
</dbReference>
<dbReference type="AlphaFoldDB" id="A0AA41YX95"/>
<gene>
    <name evidence="1" type="ORF">M8523_19800</name>
</gene>